<feature type="region of interest" description="Disordered" evidence="4">
    <location>
        <begin position="291"/>
        <end position="313"/>
    </location>
</feature>
<feature type="non-terminal residue" evidence="7">
    <location>
        <position position="998"/>
    </location>
</feature>
<dbReference type="Pfam" id="PF00041">
    <property type="entry name" value="fn3"/>
    <property type="match status" value="6"/>
</dbReference>
<protein>
    <submittedName>
        <fullName evidence="7">Autotransporter adhesin</fullName>
    </submittedName>
</protein>
<organism evidence="7 8">
    <name type="scientific">Intrasporangium oryzae NRRL B-24470</name>
    <dbReference type="NCBI Taxonomy" id="1386089"/>
    <lineage>
        <taxon>Bacteria</taxon>
        <taxon>Bacillati</taxon>
        <taxon>Actinomycetota</taxon>
        <taxon>Actinomycetes</taxon>
        <taxon>Micrococcales</taxon>
        <taxon>Intrasporangiaceae</taxon>
        <taxon>Intrasporangium</taxon>
    </lineage>
</organism>
<feature type="domain" description="Fibronectin type-III" evidence="6">
    <location>
        <begin position="208"/>
        <end position="304"/>
    </location>
</feature>
<evidence type="ECO:0000256" key="4">
    <source>
        <dbReference type="SAM" id="MobiDB-lite"/>
    </source>
</evidence>
<name>W9GBD2_9MICO</name>
<feature type="region of interest" description="Disordered" evidence="4">
    <location>
        <begin position="898"/>
        <end position="919"/>
    </location>
</feature>
<dbReference type="PANTHER" id="PTHR14340:SF13">
    <property type="entry name" value="TITIN"/>
    <property type="match status" value="1"/>
</dbReference>
<dbReference type="STRING" id="1386089.N865_05350"/>
<dbReference type="PANTHER" id="PTHR14340">
    <property type="entry name" value="MICROFIBRIL-ASSOCIATED GLYCOPROTEIN 3"/>
    <property type="match status" value="1"/>
</dbReference>
<keyword evidence="3" id="KW-0624">Polysaccharide degradation</keyword>
<accession>W9GBD2</accession>
<dbReference type="SMART" id="SM00060">
    <property type="entry name" value="FN3"/>
    <property type="match status" value="6"/>
</dbReference>
<keyword evidence="1" id="KW-0378">Hydrolase</keyword>
<dbReference type="EMBL" id="AWSA01000010">
    <property type="protein sequence ID" value="EWT02522.1"/>
    <property type="molecule type" value="Genomic_DNA"/>
</dbReference>
<keyword evidence="3" id="KW-0119">Carbohydrate metabolism</keyword>
<keyword evidence="1" id="KW-0326">Glycosidase</keyword>
<feature type="domain" description="Fibronectin type-III" evidence="6">
    <location>
        <begin position="504"/>
        <end position="600"/>
    </location>
</feature>
<evidence type="ECO:0000256" key="3">
    <source>
        <dbReference type="ARBA" id="ARBA00023326"/>
    </source>
</evidence>
<comment type="caution">
    <text evidence="7">The sequence shown here is derived from an EMBL/GenBank/DDBJ whole genome shotgun (WGS) entry which is preliminary data.</text>
</comment>
<feature type="chain" id="PRO_5004924254" evidence="5">
    <location>
        <begin position="22"/>
        <end position="998"/>
    </location>
</feature>
<proteinExistence type="predicted"/>
<dbReference type="InterPro" id="IPR036116">
    <property type="entry name" value="FN3_sf"/>
</dbReference>
<feature type="domain" description="Fibronectin type-III" evidence="6">
    <location>
        <begin position="405"/>
        <end position="501"/>
    </location>
</feature>
<dbReference type="PRINTS" id="PR00014">
    <property type="entry name" value="FNTYPEIII"/>
</dbReference>
<gene>
    <name evidence="7" type="ORF">N865_05350</name>
</gene>
<dbReference type="eggNOG" id="COG4733">
    <property type="taxonomic scope" value="Bacteria"/>
</dbReference>
<dbReference type="InterPro" id="IPR013783">
    <property type="entry name" value="Ig-like_fold"/>
</dbReference>
<keyword evidence="5" id="KW-0732">Signal</keyword>
<feature type="domain" description="Fibronectin type-III" evidence="6">
    <location>
        <begin position="916"/>
        <end position="998"/>
    </location>
</feature>
<evidence type="ECO:0000259" key="6">
    <source>
        <dbReference type="PROSITE" id="PS50853"/>
    </source>
</evidence>
<reference evidence="7 8" key="1">
    <citation type="submission" date="2013-08" db="EMBL/GenBank/DDBJ databases">
        <title>Intrasporangium oryzae NRRL B-24470.</title>
        <authorList>
            <person name="Liu H."/>
            <person name="Wang G."/>
        </authorList>
    </citation>
    <scope>NUCLEOTIDE SEQUENCE [LARGE SCALE GENOMIC DNA]</scope>
    <source>
        <strain evidence="7 8">NRRL B-24470</strain>
    </source>
</reference>
<dbReference type="Proteomes" id="UP000019489">
    <property type="component" value="Unassembled WGS sequence"/>
</dbReference>
<dbReference type="GO" id="GO:0000272">
    <property type="term" value="P:polysaccharide catabolic process"/>
    <property type="evidence" value="ECO:0007669"/>
    <property type="project" value="UniProtKB-KW"/>
</dbReference>
<feature type="domain" description="Fibronectin type-III" evidence="6">
    <location>
        <begin position="816"/>
        <end position="915"/>
    </location>
</feature>
<dbReference type="SUPFAM" id="SSF49265">
    <property type="entry name" value="Fibronectin type III"/>
    <property type="match status" value="3"/>
</dbReference>
<dbReference type="CDD" id="cd00063">
    <property type="entry name" value="FN3"/>
    <property type="match status" value="6"/>
</dbReference>
<feature type="compositionally biased region" description="Low complexity" evidence="4">
    <location>
        <begin position="905"/>
        <end position="919"/>
    </location>
</feature>
<evidence type="ECO:0000313" key="8">
    <source>
        <dbReference type="Proteomes" id="UP000019489"/>
    </source>
</evidence>
<keyword evidence="2" id="KW-0393">Immunoglobulin domain</keyword>
<feature type="domain" description="Fibronectin type-III" evidence="6">
    <location>
        <begin position="308"/>
        <end position="404"/>
    </location>
</feature>
<sequence>MTAVVVLLLESAVTVIAPAAAATPLDVFVGYMDTHSVASSTKQPKPWPYTDPTSYIGSPCPAYPNSTTCWDAAALRLDNPGSVDVTGVHPVVKIGSSTYNLWGTNLTVKAHGTLVLTETGAQNSTNFDATDFAPNAYNGGNTASCVNSGAIPDVQITFGGSTTSYLDSGQVLNGGGVDSGHCVNGSFVSGRLDESHPWVQIGTAAATAPSAPLSLAAVPGDGSVSLSWAAPTSDGGSSITGYNVYRGTIAGGESATPIATNVKTTTYTDTNRVNGTQYFYTVAAVNAVGTSPRSNEASATPQPTQPTVPSAPTGLSALPGNASVALSWTAPASNGGSAITGYNVYRGQTPGGESATPIATNVSGTSYRDTGEVNGSAYYYKVSAVNAVGTSLQSNEASATPQATVSSAPVGLVASSGDGSVALSWQMPTSDGGSGITGYTVYRGTSAGGESSVPIASNVPLTAFTDSSVTNGTKYYYTVAAVNAVGTSPPSNEASATPQAAATAPSAPQSLTAVGANTTVSLSWAAPASNGGSAVTGYTVYRGTTTGGEAATPVATNVTGTSFTDTGLINGTAYFYKVAAVNAVGTSPPSNEASATPQAPSGPVGYVQRVGSATASAARTTTTLTVGSSGVKAGDTLVVSLLLSSTSVTGAVSVKDSAGNSYAVARDVNDGSAGDRAVTLVALTTMALPAGATIVVTYSSSGETHVSVDELAGVTGIDTSAAATGTASTFSSGPATTTQPSEILFGVVGIESATTAPAWAAGWSALPNLSVSTDYLATAYRVTTTTGTYTATGTSGGQWMAALIALKTGATPQPNAPSAPQSLTAVGATSAVALSWAAPASNGGSAVTGYTVYRGTTAGGESSVPIASNVSGTSYSDTAVTNGTAYFYKVAAVNAVGTSPPSNEASATPQATAPSAPLTLSGTAGNGSVALSWAAPASNGGSAVTGYTVYRGTTAGGESSVPIASNVSGTSYSDTAVTNGTAYFYKVAAVNAVGTSPP</sequence>
<evidence type="ECO:0000256" key="5">
    <source>
        <dbReference type="SAM" id="SignalP"/>
    </source>
</evidence>
<dbReference type="PROSITE" id="PS50853">
    <property type="entry name" value="FN3"/>
    <property type="match status" value="6"/>
</dbReference>
<feature type="compositionally biased region" description="Polar residues" evidence="4">
    <location>
        <begin position="291"/>
        <end position="310"/>
    </location>
</feature>
<evidence type="ECO:0000256" key="1">
    <source>
        <dbReference type="ARBA" id="ARBA00023295"/>
    </source>
</evidence>
<keyword evidence="8" id="KW-1185">Reference proteome</keyword>
<dbReference type="Gene3D" id="2.60.40.10">
    <property type="entry name" value="Immunoglobulins"/>
    <property type="match status" value="6"/>
</dbReference>
<dbReference type="InterPro" id="IPR003961">
    <property type="entry name" value="FN3_dom"/>
</dbReference>
<dbReference type="GO" id="GO:0008307">
    <property type="term" value="F:structural constituent of muscle"/>
    <property type="evidence" value="ECO:0007669"/>
    <property type="project" value="TreeGrafter"/>
</dbReference>
<evidence type="ECO:0000313" key="7">
    <source>
        <dbReference type="EMBL" id="EWT02522.1"/>
    </source>
</evidence>
<feature type="signal peptide" evidence="5">
    <location>
        <begin position="1"/>
        <end position="21"/>
    </location>
</feature>
<dbReference type="AlphaFoldDB" id="W9GBD2"/>
<evidence type="ECO:0000256" key="2">
    <source>
        <dbReference type="ARBA" id="ARBA00023319"/>
    </source>
</evidence>
<dbReference type="GO" id="GO:0016798">
    <property type="term" value="F:hydrolase activity, acting on glycosyl bonds"/>
    <property type="evidence" value="ECO:0007669"/>
    <property type="project" value="UniProtKB-KW"/>
</dbReference>